<reference evidence="11 12" key="1">
    <citation type="submission" date="2021-10" db="EMBL/GenBank/DDBJ databases">
        <title>Anaerobic single-cell dispensing facilitates the cultivation of human gut bacteria.</title>
        <authorList>
            <person name="Afrizal A."/>
        </authorList>
    </citation>
    <scope>NUCLEOTIDE SEQUENCE [LARGE SCALE GENOMIC DNA]</scope>
    <source>
        <strain evidence="11 12">CLA-AA-H276</strain>
    </source>
</reference>
<keyword evidence="8" id="KW-1278">Translocase</keyword>
<dbReference type="PANTHER" id="PTHR43790:SF3">
    <property type="entry name" value="D-ALLOSE IMPORT ATP-BINDING PROTEIN ALSA-RELATED"/>
    <property type="match status" value="1"/>
</dbReference>
<evidence type="ECO:0000313" key="12">
    <source>
        <dbReference type="Proteomes" id="UP001198220"/>
    </source>
</evidence>
<dbReference type="FunFam" id="3.40.50.300:FF:000127">
    <property type="entry name" value="Ribose import ATP-binding protein RbsA"/>
    <property type="match status" value="1"/>
</dbReference>
<dbReference type="Proteomes" id="UP001198220">
    <property type="component" value="Unassembled WGS sequence"/>
</dbReference>
<dbReference type="PROSITE" id="PS50893">
    <property type="entry name" value="ABC_TRANSPORTER_2"/>
    <property type="match status" value="2"/>
</dbReference>
<dbReference type="RefSeq" id="WP_308459442.1">
    <property type="nucleotide sequence ID" value="NZ_JAJEPS010000007.1"/>
</dbReference>
<comment type="caution">
    <text evidence="11">The sequence shown here is derived from an EMBL/GenBank/DDBJ whole genome shotgun (WGS) entry which is preliminary data.</text>
</comment>
<protein>
    <submittedName>
        <fullName evidence="11">Sugar ABC transporter ATP-binding protein</fullName>
    </submittedName>
</protein>
<dbReference type="AlphaFoldDB" id="A0AAE3A8G4"/>
<dbReference type="GO" id="GO:0005886">
    <property type="term" value="C:plasma membrane"/>
    <property type="evidence" value="ECO:0007669"/>
    <property type="project" value="UniProtKB-SubCell"/>
</dbReference>
<dbReference type="SUPFAM" id="SSF52540">
    <property type="entry name" value="P-loop containing nucleoside triphosphate hydrolases"/>
    <property type="match status" value="2"/>
</dbReference>
<dbReference type="InterPro" id="IPR017871">
    <property type="entry name" value="ABC_transporter-like_CS"/>
</dbReference>
<name>A0AAE3A8G4_9FIRM</name>
<keyword evidence="5" id="KW-0677">Repeat</keyword>
<dbReference type="InterPro" id="IPR003593">
    <property type="entry name" value="AAA+_ATPase"/>
</dbReference>
<dbReference type="Pfam" id="PF00005">
    <property type="entry name" value="ABC_tran"/>
    <property type="match status" value="2"/>
</dbReference>
<keyword evidence="3" id="KW-1003">Cell membrane</keyword>
<comment type="subcellular location">
    <subcellularLocation>
        <location evidence="1">Cell membrane</location>
        <topology evidence="1">Peripheral membrane protein</topology>
    </subcellularLocation>
</comment>
<dbReference type="InterPro" id="IPR003439">
    <property type="entry name" value="ABC_transporter-like_ATP-bd"/>
</dbReference>
<proteinExistence type="predicted"/>
<dbReference type="CDD" id="cd03215">
    <property type="entry name" value="ABC_Carb_Monos_II"/>
    <property type="match status" value="1"/>
</dbReference>
<sequence>MAKTILEMKGISKSYGGIKALKDVKIELYEGEILCLLGENGAGKSTLMKILSGAILPSEGSIYMNGELINIKNPEMAHNYGISTVYQELIQFPDMTIMENIFIGRYPKKNGLVDFAELRKRTLQLMDVLDIHFEPDEYIRNLSVAQRQLVEIMKAVSFDSKIIIFDEPTSSLTTEETAILFRIIDDLKKKNISMIYISHRLEDIFAIGDRITVLRDGQNSGGGLVKDLNTDQVIALMVGRNVENQFPKKEVPIGKEILRVEHITNEYVNDASFVLKKGEILGFGGLVGAGRSELIRAIMGLDKCSGKIYKDGKEIINRSPADAINNHFALVPEDRKDQGLVLIRTLLHNIEMSSLKKLSHFGFMNGKQETEYADRYMKQLHVKAAGSYQQAGDLSGGNQQKVVIAKCLATKPDILILDEPTRGIDVGSKAEIYEIMSDLVEQGVSIIMISSELPELLNMSDRIIVMREGSITGELTKEEASEERVMKFATKEM</sequence>
<dbReference type="InterPro" id="IPR027417">
    <property type="entry name" value="P-loop_NTPase"/>
</dbReference>
<evidence type="ECO:0000256" key="9">
    <source>
        <dbReference type="ARBA" id="ARBA00023136"/>
    </source>
</evidence>
<evidence type="ECO:0000256" key="8">
    <source>
        <dbReference type="ARBA" id="ARBA00022967"/>
    </source>
</evidence>
<keyword evidence="4" id="KW-0762">Sugar transport</keyword>
<dbReference type="InterPro" id="IPR050107">
    <property type="entry name" value="ABC_carbohydrate_import_ATPase"/>
</dbReference>
<feature type="domain" description="ABC transporter" evidence="10">
    <location>
        <begin position="252"/>
        <end position="493"/>
    </location>
</feature>
<accession>A0AAE3A8G4</accession>
<dbReference type="SMART" id="SM00382">
    <property type="entry name" value="AAA"/>
    <property type="match status" value="2"/>
</dbReference>
<gene>
    <name evidence="11" type="ORF">LKD36_09120</name>
</gene>
<evidence type="ECO:0000256" key="2">
    <source>
        <dbReference type="ARBA" id="ARBA00022448"/>
    </source>
</evidence>
<dbReference type="PANTHER" id="PTHR43790">
    <property type="entry name" value="CARBOHYDRATE TRANSPORT ATP-BINDING PROTEIN MG119-RELATED"/>
    <property type="match status" value="1"/>
</dbReference>
<keyword evidence="7 11" id="KW-0067">ATP-binding</keyword>
<feature type="domain" description="ABC transporter" evidence="10">
    <location>
        <begin position="6"/>
        <end position="241"/>
    </location>
</feature>
<keyword evidence="9" id="KW-0472">Membrane</keyword>
<dbReference type="PROSITE" id="PS00211">
    <property type="entry name" value="ABC_TRANSPORTER_1"/>
    <property type="match status" value="1"/>
</dbReference>
<keyword evidence="6" id="KW-0547">Nucleotide-binding</keyword>
<keyword evidence="12" id="KW-1185">Reference proteome</keyword>
<evidence type="ECO:0000256" key="1">
    <source>
        <dbReference type="ARBA" id="ARBA00004202"/>
    </source>
</evidence>
<evidence type="ECO:0000256" key="3">
    <source>
        <dbReference type="ARBA" id="ARBA00022475"/>
    </source>
</evidence>
<evidence type="ECO:0000256" key="6">
    <source>
        <dbReference type="ARBA" id="ARBA00022741"/>
    </source>
</evidence>
<organism evidence="11 12">
    <name type="scientific">Hominiventricola filiformis</name>
    <dbReference type="NCBI Taxonomy" id="2885352"/>
    <lineage>
        <taxon>Bacteria</taxon>
        <taxon>Bacillati</taxon>
        <taxon>Bacillota</taxon>
        <taxon>Clostridia</taxon>
        <taxon>Lachnospirales</taxon>
        <taxon>Lachnospiraceae</taxon>
        <taxon>Hominiventricola</taxon>
    </lineage>
</organism>
<dbReference type="Gene3D" id="3.40.50.300">
    <property type="entry name" value="P-loop containing nucleotide triphosphate hydrolases"/>
    <property type="match status" value="2"/>
</dbReference>
<dbReference type="EMBL" id="JAJEPS010000007">
    <property type="protein sequence ID" value="MCC2126342.1"/>
    <property type="molecule type" value="Genomic_DNA"/>
</dbReference>
<evidence type="ECO:0000313" key="11">
    <source>
        <dbReference type="EMBL" id="MCC2126342.1"/>
    </source>
</evidence>
<keyword evidence="2" id="KW-0813">Transport</keyword>
<evidence type="ECO:0000256" key="7">
    <source>
        <dbReference type="ARBA" id="ARBA00022840"/>
    </source>
</evidence>
<evidence type="ECO:0000256" key="4">
    <source>
        <dbReference type="ARBA" id="ARBA00022597"/>
    </source>
</evidence>
<dbReference type="GO" id="GO:0016887">
    <property type="term" value="F:ATP hydrolysis activity"/>
    <property type="evidence" value="ECO:0007669"/>
    <property type="project" value="InterPro"/>
</dbReference>
<evidence type="ECO:0000256" key="5">
    <source>
        <dbReference type="ARBA" id="ARBA00022737"/>
    </source>
</evidence>
<dbReference type="GO" id="GO:0005524">
    <property type="term" value="F:ATP binding"/>
    <property type="evidence" value="ECO:0007669"/>
    <property type="project" value="UniProtKB-KW"/>
</dbReference>
<dbReference type="CDD" id="cd03216">
    <property type="entry name" value="ABC_Carb_Monos_I"/>
    <property type="match status" value="1"/>
</dbReference>
<evidence type="ECO:0000259" key="10">
    <source>
        <dbReference type="PROSITE" id="PS50893"/>
    </source>
</evidence>